<evidence type="ECO:0000313" key="2">
    <source>
        <dbReference type="EMBL" id="VDM69301.1"/>
    </source>
</evidence>
<dbReference type="InterPro" id="IPR033379">
    <property type="entry name" value="Acid_Pase_AS"/>
</dbReference>
<dbReference type="Proteomes" id="UP000270094">
    <property type="component" value="Unassembled WGS sequence"/>
</dbReference>
<dbReference type="EMBL" id="UYYB01011753">
    <property type="protein sequence ID" value="VDM69301.1"/>
    <property type="molecule type" value="Genomic_DNA"/>
</dbReference>
<organism evidence="2 3">
    <name type="scientific">Strongylus vulgaris</name>
    <name type="common">Blood worm</name>
    <dbReference type="NCBI Taxonomy" id="40348"/>
    <lineage>
        <taxon>Eukaryota</taxon>
        <taxon>Metazoa</taxon>
        <taxon>Ecdysozoa</taxon>
        <taxon>Nematoda</taxon>
        <taxon>Chromadorea</taxon>
        <taxon>Rhabditida</taxon>
        <taxon>Rhabditina</taxon>
        <taxon>Rhabditomorpha</taxon>
        <taxon>Strongyloidea</taxon>
        <taxon>Strongylidae</taxon>
        <taxon>Strongylus</taxon>
    </lineage>
</organism>
<dbReference type="InterPro" id="IPR029033">
    <property type="entry name" value="His_PPase_superfam"/>
</dbReference>
<name>A0A3P7I7C7_STRVU</name>
<evidence type="ECO:0008006" key="4">
    <source>
        <dbReference type="Google" id="ProtNLM"/>
    </source>
</evidence>
<dbReference type="AlphaFoldDB" id="A0A3P7I7C7"/>
<keyword evidence="1" id="KW-0472">Membrane</keyword>
<keyword evidence="1" id="KW-0812">Transmembrane</keyword>
<proteinExistence type="predicted"/>
<evidence type="ECO:0000256" key="1">
    <source>
        <dbReference type="SAM" id="Phobius"/>
    </source>
</evidence>
<reference evidence="2 3" key="1">
    <citation type="submission" date="2018-11" db="EMBL/GenBank/DDBJ databases">
        <authorList>
            <consortium name="Pathogen Informatics"/>
        </authorList>
    </citation>
    <scope>NUCLEOTIDE SEQUENCE [LARGE SCALE GENOMIC DNA]</scope>
</reference>
<sequence>MCSKAGLKYTAGAIAIFVLLIALSFVILIIFKPSYDRSLLINFQPGDLKLLGVIAIFRHGARAPVDYLDTDLSEGFPNGKGELSDVSDISDMRKTSSFNTLSIASRPLTRLH</sequence>
<keyword evidence="3" id="KW-1185">Reference proteome</keyword>
<protein>
    <recommendedName>
        <fullName evidence="4">Histidine acid phosphatase</fullName>
    </recommendedName>
</protein>
<dbReference type="SUPFAM" id="SSF53254">
    <property type="entry name" value="Phosphoglycerate mutase-like"/>
    <property type="match status" value="1"/>
</dbReference>
<dbReference type="GO" id="GO:0016791">
    <property type="term" value="F:phosphatase activity"/>
    <property type="evidence" value="ECO:0007669"/>
    <property type="project" value="UniProtKB-ARBA"/>
</dbReference>
<feature type="transmembrane region" description="Helical" evidence="1">
    <location>
        <begin position="12"/>
        <end position="31"/>
    </location>
</feature>
<evidence type="ECO:0000313" key="3">
    <source>
        <dbReference type="Proteomes" id="UP000270094"/>
    </source>
</evidence>
<gene>
    <name evidence="2" type="ORF">SVUK_LOCUS4299</name>
</gene>
<keyword evidence="1" id="KW-1133">Transmembrane helix</keyword>
<accession>A0A3P7I7C7</accession>
<dbReference type="PROSITE" id="PS00616">
    <property type="entry name" value="HIS_ACID_PHOSPHAT_1"/>
    <property type="match status" value="1"/>
</dbReference>